<dbReference type="STRING" id="1962155.B1813_17275"/>
<dbReference type="AlphaFoldDB" id="A0A1V8ZZM3"/>
<dbReference type="RefSeq" id="WP_081193632.1">
    <property type="nucleotide sequence ID" value="NZ_MWIH01000007.1"/>
</dbReference>
<protein>
    <submittedName>
        <fullName evidence="2">Acetyl-CoA carboxylase biotin carboxyl carrier protein subunit</fullName>
    </submittedName>
</protein>
<reference evidence="2 3" key="1">
    <citation type="submission" date="2017-02" db="EMBL/GenBank/DDBJ databases">
        <title>Draft genome of Saccharomonospora sp. 154.</title>
        <authorList>
            <person name="Alonso-Carmona G.S."/>
            <person name="De La Haba R."/>
            <person name="Vera-Gargallo B."/>
            <person name="Sandoval-Trujillo A.H."/>
            <person name="Ramirez-Duran N."/>
            <person name="Ventosa A."/>
        </authorList>
    </citation>
    <scope>NUCLEOTIDE SEQUENCE [LARGE SCALE GENOMIC DNA]</scope>
    <source>
        <strain evidence="2 3">LRS4.154</strain>
    </source>
</reference>
<keyword evidence="3" id="KW-1185">Reference proteome</keyword>
<accession>A0A1V8ZZM3</accession>
<organism evidence="2 3">
    <name type="scientific">Saccharomonospora piscinae</name>
    <dbReference type="NCBI Taxonomy" id="687388"/>
    <lineage>
        <taxon>Bacteria</taxon>
        <taxon>Bacillati</taxon>
        <taxon>Actinomycetota</taxon>
        <taxon>Actinomycetes</taxon>
        <taxon>Pseudonocardiales</taxon>
        <taxon>Pseudonocardiaceae</taxon>
        <taxon>Saccharomonospora</taxon>
    </lineage>
</organism>
<dbReference type="GO" id="GO:0004658">
    <property type="term" value="F:propionyl-CoA carboxylase activity"/>
    <property type="evidence" value="ECO:0007669"/>
    <property type="project" value="InterPro"/>
</dbReference>
<dbReference type="Pfam" id="PF13822">
    <property type="entry name" value="ACC_epsilon"/>
    <property type="match status" value="1"/>
</dbReference>
<gene>
    <name evidence="2" type="ORF">B1813_17275</name>
</gene>
<dbReference type="Proteomes" id="UP000192591">
    <property type="component" value="Unassembled WGS sequence"/>
</dbReference>
<feature type="region of interest" description="Disordered" evidence="1">
    <location>
        <begin position="41"/>
        <end position="68"/>
    </location>
</feature>
<comment type="caution">
    <text evidence="2">The sequence shown here is derived from an EMBL/GenBank/DDBJ whole genome shotgun (WGS) entry which is preliminary data.</text>
</comment>
<dbReference type="InterPro" id="IPR032716">
    <property type="entry name" value="ACC_epsilon"/>
</dbReference>
<evidence type="ECO:0000256" key="1">
    <source>
        <dbReference type="SAM" id="MobiDB-lite"/>
    </source>
</evidence>
<sequence>MTGEASDRTGTAPLLRVERGAPDDEELAALATVVAGLASAANSAATESPARRSRWSDPASRLRLPSRPGRGAWRWSAYPA</sequence>
<name>A0A1V8ZZM3_SACPI</name>
<dbReference type="GO" id="GO:0003989">
    <property type="term" value="F:acetyl-CoA carboxylase activity"/>
    <property type="evidence" value="ECO:0007669"/>
    <property type="project" value="InterPro"/>
</dbReference>
<dbReference type="EMBL" id="MWIH01000007">
    <property type="protein sequence ID" value="OQO90193.1"/>
    <property type="molecule type" value="Genomic_DNA"/>
</dbReference>
<evidence type="ECO:0000313" key="2">
    <source>
        <dbReference type="EMBL" id="OQO90193.1"/>
    </source>
</evidence>
<feature type="region of interest" description="Disordered" evidence="1">
    <location>
        <begin position="1"/>
        <end position="20"/>
    </location>
</feature>
<proteinExistence type="predicted"/>
<evidence type="ECO:0000313" key="3">
    <source>
        <dbReference type="Proteomes" id="UP000192591"/>
    </source>
</evidence>